<reference evidence="3" key="1">
    <citation type="journal article" date="2021" name="Front. Microbiol.">
        <title>Comprehensive Comparative Genomics and Phenotyping of Methylobacterium Species.</title>
        <authorList>
            <person name="Alessa O."/>
            <person name="Ogura Y."/>
            <person name="Fujitani Y."/>
            <person name="Takami H."/>
            <person name="Hayashi T."/>
            <person name="Sahin N."/>
            <person name="Tani A."/>
        </authorList>
    </citation>
    <scope>NUCLEOTIDE SEQUENCE</scope>
    <source>
        <strain evidence="3">DSM 23632</strain>
    </source>
</reference>
<proteinExistence type="predicted"/>
<sequence>MRTRSIVLLAGLLAGTPALAQVQPGNPNAANESLARQGEMRSLQQGQTSQSNATRMEIQRNELTRPAPSAAPAIVVPKR</sequence>
<evidence type="ECO:0000256" key="1">
    <source>
        <dbReference type="SAM" id="MobiDB-lite"/>
    </source>
</evidence>
<feature type="chain" id="PRO_5046850255" evidence="2">
    <location>
        <begin position="21"/>
        <end position="79"/>
    </location>
</feature>
<evidence type="ECO:0000256" key="2">
    <source>
        <dbReference type="SAM" id="SignalP"/>
    </source>
</evidence>
<protein>
    <submittedName>
        <fullName evidence="3">Uncharacterized protein</fullName>
    </submittedName>
</protein>
<dbReference type="RefSeq" id="WP_238182874.1">
    <property type="nucleotide sequence ID" value="NZ_BPRB01000125.1"/>
</dbReference>
<reference evidence="3" key="2">
    <citation type="submission" date="2021-08" db="EMBL/GenBank/DDBJ databases">
        <authorList>
            <person name="Tani A."/>
            <person name="Ola A."/>
            <person name="Ogura Y."/>
            <person name="Katsura K."/>
            <person name="Hayashi T."/>
        </authorList>
    </citation>
    <scope>NUCLEOTIDE SEQUENCE</scope>
    <source>
        <strain evidence="3">DSM 23632</strain>
    </source>
</reference>
<organism evidence="3 4">
    <name type="scientific">Methylobacterium trifolii</name>
    <dbReference type="NCBI Taxonomy" id="1003092"/>
    <lineage>
        <taxon>Bacteria</taxon>
        <taxon>Pseudomonadati</taxon>
        <taxon>Pseudomonadota</taxon>
        <taxon>Alphaproteobacteria</taxon>
        <taxon>Hyphomicrobiales</taxon>
        <taxon>Methylobacteriaceae</taxon>
        <taxon>Methylobacterium</taxon>
    </lineage>
</organism>
<feature type="compositionally biased region" description="Polar residues" evidence="1">
    <location>
        <begin position="42"/>
        <end position="54"/>
    </location>
</feature>
<feature type="signal peptide" evidence="2">
    <location>
        <begin position="1"/>
        <end position="20"/>
    </location>
</feature>
<feature type="region of interest" description="Disordered" evidence="1">
    <location>
        <begin position="19"/>
        <end position="79"/>
    </location>
</feature>
<keyword evidence="2" id="KW-0732">Signal</keyword>
<dbReference type="Proteomes" id="UP001055057">
    <property type="component" value="Unassembled WGS sequence"/>
</dbReference>
<comment type="caution">
    <text evidence="3">The sequence shown here is derived from an EMBL/GenBank/DDBJ whole genome shotgun (WGS) entry which is preliminary data.</text>
</comment>
<evidence type="ECO:0000313" key="4">
    <source>
        <dbReference type="Proteomes" id="UP001055057"/>
    </source>
</evidence>
<keyword evidence="4" id="KW-1185">Reference proteome</keyword>
<dbReference type="EMBL" id="BPRB01000125">
    <property type="protein sequence ID" value="GJE60319.1"/>
    <property type="molecule type" value="Genomic_DNA"/>
</dbReference>
<feature type="compositionally biased region" description="Low complexity" evidence="1">
    <location>
        <begin position="66"/>
        <end position="79"/>
    </location>
</feature>
<evidence type="ECO:0000313" key="3">
    <source>
        <dbReference type="EMBL" id="GJE60319.1"/>
    </source>
</evidence>
<gene>
    <name evidence="3" type="ORF">MPOCJGCO_2430</name>
</gene>
<accession>A0ABQ4U0G9</accession>
<name>A0ABQ4U0G9_9HYPH</name>